<proteinExistence type="predicted"/>
<dbReference type="EMBL" id="REGN01007599">
    <property type="protein sequence ID" value="RNA05803.1"/>
    <property type="molecule type" value="Genomic_DNA"/>
</dbReference>
<dbReference type="Proteomes" id="UP000276133">
    <property type="component" value="Unassembled WGS sequence"/>
</dbReference>
<dbReference type="AlphaFoldDB" id="A0A3M7Q3F2"/>
<sequence length="117" mass="14006">MVYSLSPVLLLYFWAIIWLDYFNASQTSSNTELRLNLSNRFLSKFFYFHSHFNVGTFGFPEEKFLSMPDSTNNIFYIFDLILNKKLTGNTLKEILFIFGKIINFNKIRFKRIGYHNY</sequence>
<accession>A0A3M7Q3F2</accession>
<evidence type="ECO:0000313" key="1">
    <source>
        <dbReference type="EMBL" id="RNA05803.1"/>
    </source>
</evidence>
<evidence type="ECO:0000313" key="2">
    <source>
        <dbReference type="Proteomes" id="UP000276133"/>
    </source>
</evidence>
<keyword evidence="2" id="KW-1185">Reference proteome</keyword>
<reference evidence="1 2" key="1">
    <citation type="journal article" date="2018" name="Sci. Rep.">
        <title>Genomic signatures of local adaptation to the degree of environmental predictability in rotifers.</title>
        <authorList>
            <person name="Franch-Gras L."/>
            <person name="Hahn C."/>
            <person name="Garcia-Roger E.M."/>
            <person name="Carmona M.J."/>
            <person name="Serra M."/>
            <person name="Gomez A."/>
        </authorList>
    </citation>
    <scope>NUCLEOTIDE SEQUENCE [LARGE SCALE GENOMIC DNA]</scope>
    <source>
        <strain evidence="1">HYR1</strain>
    </source>
</reference>
<organism evidence="1 2">
    <name type="scientific">Brachionus plicatilis</name>
    <name type="common">Marine rotifer</name>
    <name type="synonym">Brachionus muelleri</name>
    <dbReference type="NCBI Taxonomy" id="10195"/>
    <lineage>
        <taxon>Eukaryota</taxon>
        <taxon>Metazoa</taxon>
        <taxon>Spiralia</taxon>
        <taxon>Gnathifera</taxon>
        <taxon>Rotifera</taxon>
        <taxon>Eurotatoria</taxon>
        <taxon>Monogononta</taxon>
        <taxon>Pseudotrocha</taxon>
        <taxon>Ploima</taxon>
        <taxon>Brachionidae</taxon>
        <taxon>Brachionus</taxon>
    </lineage>
</organism>
<protein>
    <submittedName>
        <fullName evidence="1">Uncharacterized protein</fullName>
    </submittedName>
</protein>
<comment type="caution">
    <text evidence="1">The sequence shown here is derived from an EMBL/GenBank/DDBJ whole genome shotgun (WGS) entry which is preliminary data.</text>
</comment>
<gene>
    <name evidence="1" type="ORF">BpHYR1_046198</name>
</gene>
<name>A0A3M7Q3F2_BRAPC</name>